<proteinExistence type="predicted"/>
<evidence type="ECO:0000313" key="7">
    <source>
        <dbReference type="EMBL" id="ORX76241.1"/>
    </source>
</evidence>
<dbReference type="OrthoDB" id="2157358at2759"/>
<evidence type="ECO:0000313" key="8">
    <source>
        <dbReference type="Proteomes" id="UP000193944"/>
    </source>
</evidence>
<feature type="transmembrane region" description="Helical" evidence="5">
    <location>
        <begin position="339"/>
        <end position="362"/>
    </location>
</feature>
<feature type="transmembrane region" description="Helical" evidence="5">
    <location>
        <begin position="488"/>
        <end position="513"/>
    </location>
</feature>
<dbReference type="STRING" id="1754192.A0A1Y1WRR8"/>
<keyword evidence="2 5" id="KW-0812">Transmembrane</keyword>
<evidence type="ECO:0000256" key="3">
    <source>
        <dbReference type="ARBA" id="ARBA00022989"/>
    </source>
</evidence>
<accession>A0A1Y1WRR8</accession>
<reference evidence="7 8" key="2">
    <citation type="submission" date="2016-08" db="EMBL/GenBank/DDBJ databases">
        <title>Pervasive Adenine N6-methylation of Active Genes in Fungi.</title>
        <authorList>
            <consortium name="DOE Joint Genome Institute"/>
            <person name="Mondo S.J."/>
            <person name="Dannebaum R.O."/>
            <person name="Kuo R.C."/>
            <person name="Labutti K."/>
            <person name="Haridas S."/>
            <person name="Kuo A."/>
            <person name="Salamov A."/>
            <person name="Ahrendt S.R."/>
            <person name="Lipzen A."/>
            <person name="Sullivan W."/>
            <person name="Andreopoulos W.B."/>
            <person name="Clum A."/>
            <person name="Lindquist E."/>
            <person name="Daum C."/>
            <person name="Ramamoorthy G.K."/>
            <person name="Gryganskyi A."/>
            <person name="Culley D."/>
            <person name="Magnuson J.K."/>
            <person name="James T.Y."/>
            <person name="O'Malley M.A."/>
            <person name="Stajich J.E."/>
            <person name="Spatafora J.W."/>
            <person name="Visel A."/>
            <person name="Grigoriev I.V."/>
        </authorList>
    </citation>
    <scope>NUCLEOTIDE SEQUENCE [LARGE SCALE GENOMIC DNA]</scope>
    <source>
        <strain evidence="7 8">S4</strain>
    </source>
</reference>
<evidence type="ECO:0000256" key="1">
    <source>
        <dbReference type="ARBA" id="ARBA00004141"/>
    </source>
</evidence>
<evidence type="ECO:0000256" key="5">
    <source>
        <dbReference type="SAM" id="Phobius"/>
    </source>
</evidence>
<feature type="transmembrane region" description="Helical" evidence="5">
    <location>
        <begin position="525"/>
        <end position="545"/>
    </location>
</feature>
<feature type="domain" description="G-protein coupled receptors family 3 profile" evidence="6">
    <location>
        <begin position="339"/>
        <end position="575"/>
    </location>
</feature>
<protein>
    <recommendedName>
        <fullName evidence="6">G-protein coupled receptors family 3 profile domain-containing protein</fullName>
    </recommendedName>
</protein>
<feature type="transmembrane region" description="Helical" evidence="5">
    <location>
        <begin position="447"/>
        <end position="467"/>
    </location>
</feature>
<feature type="transmembrane region" description="Helical" evidence="5">
    <location>
        <begin position="557"/>
        <end position="578"/>
    </location>
</feature>
<sequence>MTDSIYINIFLHFFILYYLKNTVKVNSITINALGYITDVSYQIYTSVVDDFNEYSKKNNLDIHLDLNLLSNANSTSNFHDYGAFVDSLLKKKNKKYDIYFYDNIYTQKFGKYFLDLKKYLPKDLIDIYNQEILDQTCYYKEKLIGLPVTLQYSVIYANHKLLERYDKREPTTWEELIDTSRYILDKERELNNTDLVGYNGLFPDTAVGICSIYEFIYSFRDSVNSPFPDLESQTAVDALEMMKVIKNKISSDTLFSLNDDFTVMTLYNGNGIFIKYFILPDSFINSAYKMMHFDKYASKFQDIIYKYLYGDETAKEVLKKVDDLTRIYYIMMNSENSGVGLIFGIVVLVIAMIIVLSLIFLFRENFNPFFKYLSTDLWFLLAIGLIIILSSVYANFGIITERKCKNMIILISFGLSLNYIPILHRLISNFPGENNFTEWVQRHQYIYILIFLLIEVLLNGLFNISKYEIEYVIISEGQNFQKCKIENLYSIIILGVEIGYKLIMIFILLIFIFTEWNLEKSFYDIRFTVFTLYIDILLLILLILFNVIDINNNVGYFAIRSSVIITLSLSNYVLLYGIRLIIGFLRKKDLKITFINNVNKGFINNESVTSSVIKSSQINESSFVGTGTYDNCSNNYGVAESTNSTRNEHFSTKNSIISKMLDHHYLT</sequence>
<name>A0A1Y1WRR8_9FUNG</name>
<keyword evidence="4 5" id="KW-0472">Membrane</keyword>
<dbReference type="Gene3D" id="3.40.190.10">
    <property type="entry name" value="Periplasmic binding protein-like II"/>
    <property type="match status" value="2"/>
</dbReference>
<comment type="caution">
    <text evidence="7">The sequence shown here is derived from an EMBL/GenBank/DDBJ whole genome shotgun (WGS) entry which is preliminary data.</text>
</comment>
<evidence type="ECO:0000259" key="6">
    <source>
        <dbReference type="PROSITE" id="PS50259"/>
    </source>
</evidence>
<dbReference type="Proteomes" id="UP000193944">
    <property type="component" value="Unassembled WGS sequence"/>
</dbReference>
<keyword evidence="8" id="KW-1185">Reference proteome</keyword>
<dbReference type="SUPFAM" id="SSF53850">
    <property type="entry name" value="Periplasmic binding protein-like II"/>
    <property type="match status" value="1"/>
</dbReference>
<evidence type="ECO:0000256" key="2">
    <source>
        <dbReference type="ARBA" id="ARBA00022692"/>
    </source>
</evidence>
<gene>
    <name evidence="7" type="ORF">BCR32DRAFT_271394</name>
</gene>
<feature type="transmembrane region" description="Helical" evidence="5">
    <location>
        <begin position="377"/>
        <end position="396"/>
    </location>
</feature>
<reference evidence="7 8" key="1">
    <citation type="submission" date="2016-08" db="EMBL/GenBank/DDBJ databases">
        <title>A Parts List for Fungal Cellulosomes Revealed by Comparative Genomics.</title>
        <authorList>
            <consortium name="DOE Joint Genome Institute"/>
            <person name="Haitjema C.H."/>
            <person name="Gilmore S.P."/>
            <person name="Henske J.K."/>
            <person name="Solomon K.V."/>
            <person name="De Groot R."/>
            <person name="Kuo A."/>
            <person name="Mondo S.J."/>
            <person name="Salamov A.A."/>
            <person name="Labutti K."/>
            <person name="Zhao Z."/>
            <person name="Chiniquy J."/>
            <person name="Barry K."/>
            <person name="Brewer H.M."/>
            <person name="Purvine S.O."/>
            <person name="Wright A.T."/>
            <person name="Boxma B."/>
            <person name="Van Alen T."/>
            <person name="Hackstein J.H."/>
            <person name="Baker S.E."/>
            <person name="Grigoriev I.V."/>
            <person name="O'Malley M.A."/>
        </authorList>
    </citation>
    <scope>NUCLEOTIDE SEQUENCE [LARGE SCALE GENOMIC DNA]</scope>
    <source>
        <strain evidence="7 8">S4</strain>
    </source>
</reference>
<dbReference type="PROSITE" id="PS50259">
    <property type="entry name" value="G_PROTEIN_RECEP_F3_4"/>
    <property type="match status" value="1"/>
</dbReference>
<keyword evidence="3 5" id="KW-1133">Transmembrane helix</keyword>
<dbReference type="GO" id="GO:0004930">
    <property type="term" value="F:G protein-coupled receptor activity"/>
    <property type="evidence" value="ECO:0007669"/>
    <property type="project" value="InterPro"/>
</dbReference>
<comment type="subcellular location">
    <subcellularLocation>
        <location evidence="1">Membrane</location>
        <topology evidence="1">Multi-pass membrane protein</topology>
    </subcellularLocation>
</comment>
<dbReference type="EMBL" id="MCFG01000310">
    <property type="protein sequence ID" value="ORX76241.1"/>
    <property type="molecule type" value="Genomic_DNA"/>
</dbReference>
<feature type="transmembrane region" description="Helical" evidence="5">
    <location>
        <begin position="408"/>
        <end position="427"/>
    </location>
</feature>
<dbReference type="Pfam" id="PF00003">
    <property type="entry name" value="7tm_3"/>
    <property type="match status" value="1"/>
</dbReference>
<organism evidence="7 8">
    <name type="scientific">Anaeromyces robustus</name>
    <dbReference type="NCBI Taxonomy" id="1754192"/>
    <lineage>
        <taxon>Eukaryota</taxon>
        <taxon>Fungi</taxon>
        <taxon>Fungi incertae sedis</taxon>
        <taxon>Chytridiomycota</taxon>
        <taxon>Chytridiomycota incertae sedis</taxon>
        <taxon>Neocallimastigomycetes</taxon>
        <taxon>Neocallimastigales</taxon>
        <taxon>Neocallimastigaceae</taxon>
        <taxon>Anaeromyces</taxon>
    </lineage>
</organism>
<evidence type="ECO:0000256" key="4">
    <source>
        <dbReference type="ARBA" id="ARBA00023136"/>
    </source>
</evidence>
<dbReference type="GO" id="GO:0016020">
    <property type="term" value="C:membrane"/>
    <property type="evidence" value="ECO:0007669"/>
    <property type="project" value="UniProtKB-SubCell"/>
</dbReference>
<dbReference type="InterPro" id="IPR017978">
    <property type="entry name" value="GPCR_3_C"/>
</dbReference>
<dbReference type="AlphaFoldDB" id="A0A1Y1WRR8"/>